<evidence type="ECO:0000256" key="1">
    <source>
        <dbReference type="ARBA" id="ARBA00004141"/>
    </source>
</evidence>
<feature type="region of interest" description="Disordered" evidence="6">
    <location>
        <begin position="33"/>
        <end position="68"/>
    </location>
</feature>
<dbReference type="EMBL" id="KZ613951">
    <property type="protein sequence ID" value="PMD36378.1"/>
    <property type="molecule type" value="Genomic_DNA"/>
</dbReference>
<dbReference type="Proteomes" id="UP000235786">
    <property type="component" value="Unassembled WGS sequence"/>
</dbReference>
<protein>
    <recommendedName>
        <fullName evidence="10">Cora-domain-containing protein</fullName>
    </recommendedName>
</protein>
<keyword evidence="9" id="KW-1185">Reference proteome</keyword>
<organism evidence="8 9">
    <name type="scientific">Hyaloscypha variabilis (strain UAMH 11265 / GT02V1 / F)</name>
    <name type="common">Meliniomyces variabilis</name>
    <dbReference type="NCBI Taxonomy" id="1149755"/>
    <lineage>
        <taxon>Eukaryota</taxon>
        <taxon>Fungi</taxon>
        <taxon>Dikarya</taxon>
        <taxon>Ascomycota</taxon>
        <taxon>Pezizomycotina</taxon>
        <taxon>Leotiomycetes</taxon>
        <taxon>Helotiales</taxon>
        <taxon>Hyaloscyphaceae</taxon>
        <taxon>Hyaloscypha</taxon>
        <taxon>Hyaloscypha variabilis</taxon>
    </lineage>
</organism>
<evidence type="ECO:0008006" key="10">
    <source>
        <dbReference type="Google" id="ProtNLM"/>
    </source>
</evidence>
<keyword evidence="2 7" id="KW-0812">Transmembrane</keyword>
<accession>A0A2J6RCY7</accession>
<evidence type="ECO:0000256" key="6">
    <source>
        <dbReference type="SAM" id="MobiDB-lite"/>
    </source>
</evidence>
<proteinExistence type="predicted"/>
<keyword evidence="4 7" id="KW-0472">Membrane</keyword>
<evidence type="ECO:0000256" key="2">
    <source>
        <dbReference type="ARBA" id="ARBA00022692"/>
    </source>
</evidence>
<dbReference type="GO" id="GO:0046873">
    <property type="term" value="F:metal ion transmembrane transporter activity"/>
    <property type="evidence" value="ECO:0007669"/>
    <property type="project" value="InterPro"/>
</dbReference>
<dbReference type="InterPro" id="IPR002523">
    <property type="entry name" value="MgTranspt_CorA/ZnTranspt_ZntB"/>
</dbReference>
<gene>
    <name evidence="8" type="ORF">L207DRAFT_434836</name>
</gene>
<evidence type="ECO:0000256" key="7">
    <source>
        <dbReference type="SAM" id="Phobius"/>
    </source>
</evidence>
<feature type="transmembrane region" description="Helical" evidence="7">
    <location>
        <begin position="575"/>
        <end position="594"/>
    </location>
</feature>
<feature type="coiled-coil region" evidence="5">
    <location>
        <begin position="485"/>
        <end position="515"/>
    </location>
</feature>
<dbReference type="InterPro" id="IPR045863">
    <property type="entry name" value="CorA_TM1_TM2"/>
</dbReference>
<evidence type="ECO:0000256" key="3">
    <source>
        <dbReference type="ARBA" id="ARBA00022989"/>
    </source>
</evidence>
<evidence type="ECO:0000313" key="9">
    <source>
        <dbReference type="Proteomes" id="UP000235786"/>
    </source>
</evidence>
<evidence type="ECO:0000256" key="5">
    <source>
        <dbReference type="SAM" id="Coils"/>
    </source>
</evidence>
<dbReference type="SUPFAM" id="SSF144083">
    <property type="entry name" value="Magnesium transport protein CorA, transmembrane region"/>
    <property type="match status" value="1"/>
</dbReference>
<evidence type="ECO:0000313" key="8">
    <source>
        <dbReference type="EMBL" id="PMD36378.1"/>
    </source>
</evidence>
<feature type="transmembrane region" description="Helical" evidence="7">
    <location>
        <begin position="544"/>
        <end position="563"/>
    </location>
</feature>
<dbReference type="GO" id="GO:0016020">
    <property type="term" value="C:membrane"/>
    <property type="evidence" value="ECO:0007669"/>
    <property type="project" value="UniProtKB-SubCell"/>
</dbReference>
<name>A0A2J6RCY7_HYAVF</name>
<reference evidence="8 9" key="1">
    <citation type="submission" date="2016-04" db="EMBL/GenBank/DDBJ databases">
        <title>A degradative enzymes factory behind the ericoid mycorrhizal symbiosis.</title>
        <authorList>
            <consortium name="DOE Joint Genome Institute"/>
            <person name="Martino E."/>
            <person name="Morin E."/>
            <person name="Grelet G."/>
            <person name="Kuo A."/>
            <person name="Kohler A."/>
            <person name="Daghino S."/>
            <person name="Barry K."/>
            <person name="Choi C."/>
            <person name="Cichocki N."/>
            <person name="Clum A."/>
            <person name="Copeland A."/>
            <person name="Hainaut M."/>
            <person name="Haridas S."/>
            <person name="Labutti K."/>
            <person name="Lindquist E."/>
            <person name="Lipzen A."/>
            <person name="Khouja H.-R."/>
            <person name="Murat C."/>
            <person name="Ohm R."/>
            <person name="Olson A."/>
            <person name="Spatafora J."/>
            <person name="Veneault-Fourrey C."/>
            <person name="Henrissat B."/>
            <person name="Grigoriev I."/>
            <person name="Martin F."/>
            <person name="Perotto S."/>
        </authorList>
    </citation>
    <scope>NUCLEOTIDE SEQUENCE [LARGE SCALE GENOMIC DNA]</scope>
    <source>
        <strain evidence="8 9">F</strain>
    </source>
</reference>
<dbReference type="AlphaFoldDB" id="A0A2J6RCY7"/>
<comment type="subcellular location">
    <subcellularLocation>
        <location evidence="1">Membrane</location>
        <topology evidence="1">Multi-pass membrane protein</topology>
    </subcellularLocation>
</comment>
<keyword evidence="3 7" id="KW-1133">Transmembrane helix</keyword>
<keyword evidence="5" id="KW-0175">Coiled coil</keyword>
<dbReference type="Gene3D" id="1.20.58.340">
    <property type="entry name" value="Magnesium transport protein CorA, transmembrane region"/>
    <property type="match status" value="1"/>
</dbReference>
<sequence>MAAAPHVAELFRKLEEQQQSYLQTLRKVHQALAQAPVNTSTPPPSERGSAISKKRRQSTQDTKAERPADWIVRADRLKDADGSSVITGESEESDIEEEFYVQKPLSPYKFDHEDLRRHLKTYNFNRYGEILLESVVDKGRLLDPTLFKEYPLDELWHDSHYSVFDVGRDGAPLSRSEVVEKGSRIDSAIWQAIQDLNTDPDSQRPAVGRITIVREPSPIILAALHLAMNHEFDMDEIFECLAYALNRNFSHDSRIQRTFVFKFDYFTIVGEGVQPMPWQKADIPEKIQTRPDNHIPISRCNSIVALSLSGDPVKRLRNNTTKAREEDTVHGQVYDPWGPWHVLNIQCYPDHQHSLDVHDSTKHYVNGPEAFLYTLLTEFQDAEKRFTNLFEKISKLVIPPSDLIFDGGLRDKLLFEDEYFTYSRRYFWGYQTLGIMRDSVKAIIDSYQKTFGKDVWEGKHRTLWPIIDETSSRNIYWKERMCKLKDKFEKIIMELDNLYEEIDERRKEIRTLRDQLFSGTSVLESRKSVELSEVTILQGHNIKLLTFASILFLPLTFVTSVFSMTDIPAHNFYKWFAVTITTVCVPFFLLIGSLNTTSGIEFWRGKWHQFFCCIQFWRSRQNDDASVRSEGMISKVCRHRR</sequence>
<dbReference type="OrthoDB" id="426293at2759"/>
<evidence type="ECO:0000256" key="4">
    <source>
        <dbReference type="ARBA" id="ARBA00023136"/>
    </source>
</evidence>
<dbReference type="Pfam" id="PF01544">
    <property type="entry name" value="CorA"/>
    <property type="match status" value="1"/>
</dbReference>